<evidence type="ECO:0000313" key="1">
    <source>
        <dbReference type="EMBL" id="KAJ4826087.1"/>
    </source>
</evidence>
<dbReference type="Pfam" id="PF12095">
    <property type="entry name" value="CRR7"/>
    <property type="match status" value="1"/>
</dbReference>
<evidence type="ECO:0000313" key="2">
    <source>
        <dbReference type="Proteomes" id="UP001141552"/>
    </source>
</evidence>
<comment type="caution">
    <text evidence="1">The sequence shown here is derived from an EMBL/GenBank/DDBJ whole genome shotgun (WGS) entry which is preliminary data.</text>
</comment>
<dbReference type="OrthoDB" id="1879114at2759"/>
<dbReference type="PANTHER" id="PTHR36803">
    <property type="entry name" value="PROTEIN CHLORORESPIRATORY REDUCTION 7, CHLOROPLASTIC"/>
    <property type="match status" value="1"/>
</dbReference>
<dbReference type="InterPro" id="IPR038150">
    <property type="entry name" value="CRR7-like_sf"/>
</dbReference>
<gene>
    <name evidence="1" type="ORF">Tsubulata_015183</name>
</gene>
<dbReference type="Proteomes" id="UP001141552">
    <property type="component" value="Unassembled WGS sequence"/>
</dbReference>
<sequence length="209" mass="23106">MVGENKLLTNLVRFEKNGRTDLNCDKVAIIGALQGLRGVIIPGKMLRAPGTAVSMEGITLQHQLLSYGAKSCTILARSSTCLPFMPVSTAENPSFHLKIPNIMTQRSISVKVCATRRRRVHDRTGTYVLLEPGQEERFVSEEELKGVLKGYLENWPNKSLPPDLARFQDIDEAVSFLLSTACELEVAGDVGSVQWYEVRLESESSNPSL</sequence>
<dbReference type="GO" id="GO:0009570">
    <property type="term" value="C:chloroplast stroma"/>
    <property type="evidence" value="ECO:0007669"/>
    <property type="project" value="TreeGrafter"/>
</dbReference>
<dbReference type="AlphaFoldDB" id="A0A9Q0F953"/>
<organism evidence="1 2">
    <name type="scientific">Turnera subulata</name>
    <dbReference type="NCBI Taxonomy" id="218843"/>
    <lineage>
        <taxon>Eukaryota</taxon>
        <taxon>Viridiplantae</taxon>
        <taxon>Streptophyta</taxon>
        <taxon>Embryophyta</taxon>
        <taxon>Tracheophyta</taxon>
        <taxon>Spermatophyta</taxon>
        <taxon>Magnoliopsida</taxon>
        <taxon>eudicotyledons</taxon>
        <taxon>Gunneridae</taxon>
        <taxon>Pentapetalae</taxon>
        <taxon>rosids</taxon>
        <taxon>fabids</taxon>
        <taxon>Malpighiales</taxon>
        <taxon>Passifloraceae</taxon>
        <taxon>Turnera</taxon>
    </lineage>
</organism>
<dbReference type="Gene3D" id="3.90.940.40">
    <property type="entry name" value="Protein CHLORORESPIRATORY REDUCTION 7"/>
    <property type="match status" value="1"/>
</dbReference>
<accession>A0A9Q0F953</accession>
<dbReference type="InterPro" id="IPR021954">
    <property type="entry name" value="CRR7"/>
</dbReference>
<dbReference type="PANTHER" id="PTHR36803:SF1">
    <property type="entry name" value="PROTEIN CHLORORESPIRATORY REDUCTION 7, CHLOROPLASTIC"/>
    <property type="match status" value="1"/>
</dbReference>
<reference evidence="1" key="2">
    <citation type="journal article" date="2023" name="Plants (Basel)">
        <title>Annotation of the Turnera subulata (Passifloraceae) Draft Genome Reveals the S-Locus Evolved after the Divergence of Turneroideae from Passifloroideae in a Stepwise Manner.</title>
        <authorList>
            <person name="Henning P.M."/>
            <person name="Roalson E.H."/>
            <person name="Mir W."/>
            <person name="McCubbin A.G."/>
            <person name="Shore J.S."/>
        </authorList>
    </citation>
    <scope>NUCLEOTIDE SEQUENCE</scope>
    <source>
        <strain evidence="1">F60SS</strain>
    </source>
</reference>
<keyword evidence="2" id="KW-1185">Reference proteome</keyword>
<dbReference type="EMBL" id="JAKUCV010006748">
    <property type="protein sequence ID" value="KAJ4826087.1"/>
    <property type="molecule type" value="Genomic_DNA"/>
</dbReference>
<reference evidence="1" key="1">
    <citation type="submission" date="2022-02" db="EMBL/GenBank/DDBJ databases">
        <authorList>
            <person name="Henning P.M."/>
            <person name="McCubbin A.G."/>
            <person name="Shore J.S."/>
        </authorList>
    </citation>
    <scope>NUCLEOTIDE SEQUENCE</scope>
    <source>
        <strain evidence="1">F60SS</strain>
        <tissue evidence="1">Leaves</tissue>
    </source>
</reference>
<protein>
    <submittedName>
        <fullName evidence="1">Uncharacterized protein</fullName>
    </submittedName>
</protein>
<proteinExistence type="predicted"/>
<name>A0A9Q0F953_9ROSI</name>